<dbReference type="SMART" id="SM00387">
    <property type="entry name" value="HATPase_c"/>
    <property type="match status" value="1"/>
</dbReference>
<evidence type="ECO:0000256" key="6">
    <source>
        <dbReference type="ARBA" id="ARBA00022679"/>
    </source>
</evidence>
<keyword evidence="5" id="KW-0597">Phosphoprotein</keyword>
<keyword evidence="6" id="KW-0808">Transferase</keyword>
<evidence type="ECO:0000256" key="3">
    <source>
        <dbReference type="ARBA" id="ARBA00012438"/>
    </source>
</evidence>
<dbReference type="PRINTS" id="PR00344">
    <property type="entry name" value="BCTRLSENSOR"/>
</dbReference>
<keyword evidence="8" id="KW-0547">Nucleotide-binding</keyword>
<keyword evidence="11 14" id="KW-1133">Transmembrane helix</keyword>
<feature type="domain" description="HAMP" evidence="16">
    <location>
        <begin position="207"/>
        <end position="259"/>
    </location>
</feature>
<dbReference type="Gene3D" id="1.10.287.130">
    <property type="match status" value="1"/>
</dbReference>
<comment type="catalytic activity">
    <reaction evidence="1">
        <text>ATP + protein L-histidine = ADP + protein N-phospho-L-histidine.</text>
        <dbReference type="EC" id="2.7.13.3"/>
    </reaction>
</comment>
<evidence type="ECO:0000256" key="9">
    <source>
        <dbReference type="ARBA" id="ARBA00022777"/>
    </source>
</evidence>
<keyword evidence="7 14" id="KW-0812">Transmembrane</keyword>
<dbReference type="GO" id="GO:0000155">
    <property type="term" value="F:phosphorelay sensor kinase activity"/>
    <property type="evidence" value="ECO:0007669"/>
    <property type="project" value="InterPro"/>
</dbReference>
<sequence length="483" mass="54391">MKISLFKKYLSITMGIILIAFIILGTFLMVFVNQFWDTRNLNKAKEDLNSYVLLTTQALENKDGKLEVKDQETFNLMIDLSKNNSYNLIITDAAGTVYRITRQDKNIKTGYQMPYYVTNTLIKDQYYESEQKTDFFYSDTKLAVASPFKLKLTEGTKEGIAIAGYIFVCVPEHTINNELPDQIFQILIYAVLASVLVSCILAGVFSYTQSKQLKQMSEQAKKFAKGDFSGRIPVKGKDEVGQLTRAFNDMADALDKEESVRRDFIANISHELKTPMTTIAGFIDGILDGTIPESKQKHYLTIVSEEISRLSGLVASMLSLARIDSGKTTIYKTKFSLVSTIVNILLTFEDRLEEKEIEIVGLESADGLSVYGDQALLHQVLYNLIENATKFTPQGGQITFHAESKGDKLYFSVKNTGKGISKEDLPFIFDKFYKTDKSRSEDKKSMGLGLYLVKTIVNLHGGEITVTSEIDKETCFAFWIPNK</sequence>
<proteinExistence type="predicted"/>
<dbReference type="SUPFAM" id="SSF158472">
    <property type="entry name" value="HAMP domain-like"/>
    <property type="match status" value="1"/>
</dbReference>
<dbReference type="FunFam" id="1.10.287.130:FF:000001">
    <property type="entry name" value="Two-component sensor histidine kinase"/>
    <property type="match status" value="1"/>
</dbReference>
<dbReference type="InterPro" id="IPR005467">
    <property type="entry name" value="His_kinase_dom"/>
</dbReference>
<dbReference type="PANTHER" id="PTHR45528">
    <property type="entry name" value="SENSOR HISTIDINE KINASE CPXA"/>
    <property type="match status" value="1"/>
</dbReference>
<keyword evidence="12" id="KW-0902">Two-component regulatory system</keyword>
<gene>
    <name evidence="17" type="ORF">E5Z56_03995</name>
</gene>
<protein>
    <recommendedName>
        <fullName evidence="3">histidine kinase</fullName>
        <ecNumber evidence="3">2.7.13.3</ecNumber>
    </recommendedName>
</protein>
<keyword evidence="10" id="KW-0067">ATP-binding</keyword>
<keyword evidence="18" id="KW-1185">Reference proteome</keyword>
<dbReference type="Pfam" id="PF00512">
    <property type="entry name" value="HisKA"/>
    <property type="match status" value="1"/>
</dbReference>
<feature type="transmembrane region" description="Helical" evidence="14">
    <location>
        <begin position="12"/>
        <end position="36"/>
    </location>
</feature>
<evidence type="ECO:0000256" key="12">
    <source>
        <dbReference type="ARBA" id="ARBA00023012"/>
    </source>
</evidence>
<dbReference type="CDD" id="cd00075">
    <property type="entry name" value="HATPase"/>
    <property type="match status" value="1"/>
</dbReference>
<dbReference type="SMART" id="SM00304">
    <property type="entry name" value="HAMP"/>
    <property type="match status" value="1"/>
</dbReference>
<dbReference type="Gene3D" id="6.10.340.10">
    <property type="match status" value="1"/>
</dbReference>
<dbReference type="InterPro" id="IPR003594">
    <property type="entry name" value="HATPase_dom"/>
</dbReference>
<dbReference type="SUPFAM" id="SSF47384">
    <property type="entry name" value="Homodimeric domain of signal transducing histidine kinase"/>
    <property type="match status" value="1"/>
</dbReference>
<dbReference type="EC" id="2.7.13.3" evidence="3"/>
<evidence type="ECO:0000256" key="4">
    <source>
        <dbReference type="ARBA" id="ARBA00022475"/>
    </source>
</evidence>
<feature type="domain" description="Histidine kinase" evidence="15">
    <location>
        <begin position="267"/>
        <end position="483"/>
    </location>
</feature>
<dbReference type="GO" id="GO:0005524">
    <property type="term" value="F:ATP binding"/>
    <property type="evidence" value="ECO:0007669"/>
    <property type="project" value="UniProtKB-KW"/>
</dbReference>
<evidence type="ECO:0000256" key="11">
    <source>
        <dbReference type="ARBA" id="ARBA00022989"/>
    </source>
</evidence>
<dbReference type="Pfam" id="PF02518">
    <property type="entry name" value="HATPase_c"/>
    <property type="match status" value="1"/>
</dbReference>
<dbReference type="InterPro" id="IPR036097">
    <property type="entry name" value="HisK_dim/P_sf"/>
</dbReference>
<dbReference type="OrthoDB" id="9813151at2"/>
<dbReference type="CDD" id="cd06225">
    <property type="entry name" value="HAMP"/>
    <property type="match status" value="1"/>
</dbReference>
<evidence type="ECO:0000313" key="18">
    <source>
        <dbReference type="Proteomes" id="UP000301475"/>
    </source>
</evidence>
<evidence type="ECO:0000259" key="15">
    <source>
        <dbReference type="PROSITE" id="PS50109"/>
    </source>
</evidence>
<dbReference type="EMBL" id="CP039381">
    <property type="protein sequence ID" value="QCT06573.1"/>
    <property type="molecule type" value="Genomic_DNA"/>
</dbReference>
<dbReference type="PROSITE" id="PS50109">
    <property type="entry name" value="HIS_KIN"/>
    <property type="match status" value="1"/>
</dbReference>
<dbReference type="Gene3D" id="3.30.565.10">
    <property type="entry name" value="Histidine kinase-like ATPase, C-terminal domain"/>
    <property type="match status" value="1"/>
</dbReference>
<dbReference type="KEGG" id="ruj:E5Z56_03995"/>
<dbReference type="PANTHER" id="PTHR45528:SF1">
    <property type="entry name" value="SENSOR HISTIDINE KINASE CPXA"/>
    <property type="match status" value="1"/>
</dbReference>
<evidence type="ECO:0000256" key="14">
    <source>
        <dbReference type="SAM" id="Phobius"/>
    </source>
</evidence>
<comment type="subcellular location">
    <subcellularLocation>
        <location evidence="2">Cell membrane</location>
        <topology evidence="2">Multi-pass membrane protein</topology>
    </subcellularLocation>
</comment>
<dbReference type="InterPro" id="IPR050398">
    <property type="entry name" value="HssS/ArlS-like"/>
</dbReference>
<keyword evidence="13 14" id="KW-0472">Membrane</keyword>
<evidence type="ECO:0000256" key="10">
    <source>
        <dbReference type="ARBA" id="ARBA00022840"/>
    </source>
</evidence>
<dbReference type="InterPro" id="IPR003661">
    <property type="entry name" value="HisK_dim/P_dom"/>
</dbReference>
<dbReference type="GO" id="GO:0005886">
    <property type="term" value="C:plasma membrane"/>
    <property type="evidence" value="ECO:0007669"/>
    <property type="project" value="UniProtKB-SubCell"/>
</dbReference>
<dbReference type="InterPro" id="IPR004358">
    <property type="entry name" value="Sig_transdc_His_kin-like_C"/>
</dbReference>
<keyword evidence="4" id="KW-1003">Cell membrane</keyword>
<evidence type="ECO:0000313" key="17">
    <source>
        <dbReference type="EMBL" id="QCT06573.1"/>
    </source>
</evidence>
<dbReference type="AlphaFoldDB" id="A0A4V1G508"/>
<evidence type="ECO:0000256" key="7">
    <source>
        <dbReference type="ARBA" id="ARBA00022692"/>
    </source>
</evidence>
<dbReference type="InterPro" id="IPR003660">
    <property type="entry name" value="HAMP_dom"/>
</dbReference>
<evidence type="ECO:0000256" key="5">
    <source>
        <dbReference type="ARBA" id="ARBA00022553"/>
    </source>
</evidence>
<name>A0A4V1G508_9FIRM</name>
<dbReference type="PROSITE" id="PS50885">
    <property type="entry name" value="HAMP"/>
    <property type="match status" value="1"/>
</dbReference>
<evidence type="ECO:0000259" key="16">
    <source>
        <dbReference type="PROSITE" id="PS50885"/>
    </source>
</evidence>
<evidence type="ECO:0000256" key="1">
    <source>
        <dbReference type="ARBA" id="ARBA00000085"/>
    </source>
</evidence>
<dbReference type="SMART" id="SM00388">
    <property type="entry name" value="HisKA"/>
    <property type="match status" value="1"/>
</dbReference>
<dbReference type="InterPro" id="IPR036890">
    <property type="entry name" value="HATPase_C_sf"/>
</dbReference>
<dbReference type="Proteomes" id="UP000301475">
    <property type="component" value="Chromosome"/>
</dbReference>
<dbReference type="CDD" id="cd00082">
    <property type="entry name" value="HisKA"/>
    <property type="match status" value="1"/>
</dbReference>
<reference evidence="17 18" key="1">
    <citation type="submission" date="2019-04" db="EMBL/GenBank/DDBJ databases">
        <authorList>
            <person name="Embree M."/>
            <person name="Gaffney J.R."/>
        </authorList>
    </citation>
    <scope>NUCLEOTIDE SEQUENCE [LARGE SCALE GENOMIC DNA]</scope>
    <source>
        <strain evidence="17 18">JE7A12</strain>
    </source>
</reference>
<feature type="transmembrane region" description="Helical" evidence="14">
    <location>
        <begin position="186"/>
        <end position="207"/>
    </location>
</feature>
<keyword evidence="9 17" id="KW-0418">Kinase</keyword>
<evidence type="ECO:0000256" key="8">
    <source>
        <dbReference type="ARBA" id="ARBA00022741"/>
    </source>
</evidence>
<evidence type="ECO:0000256" key="13">
    <source>
        <dbReference type="ARBA" id="ARBA00023136"/>
    </source>
</evidence>
<accession>A0A4V1G508</accession>
<evidence type="ECO:0000256" key="2">
    <source>
        <dbReference type="ARBA" id="ARBA00004651"/>
    </source>
</evidence>
<dbReference type="Pfam" id="PF00672">
    <property type="entry name" value="HAMP"/>
    <property type="match status" value="1"/>
</dbReference>
<organism evidence="17 18">
    <name type="scientific">Ruminococcus bovis</name>
    <dbReference type="NCBI Taxonomy" id="2564099"/>
    <lineage>
        <taxon>Bacteria</taxon>
        <taxon>Bacillati</taxon>
        <taxon>Bacillota</taxon>
        <taxon>Clostridia</taxon>
        <taxon>Eubacteriales</taxon>
        <taxon>Oscillospiraceae</taxon>
        <taxon>Ruminococcus</taxon>
    </lineage>
</organism>
<dbReference type="FunFam" id="3.30.565.10:FF:000006">
    <property type="entry name" value="Sensor histidine kinase WalK"/>
    <property type="match status" value="1"/>
</dbReference>
<dbReference type="SUPFAM" id="SSF55874">
    <property type="entry name" value="ATPase domain of HSP90 chaperone/DNA topoisomerase II/histidine kinase"/>
    <property type="match status" value="1"/>
</dbReference>